<protein>
    <recommendedName>
        <fullName evidence="3 5">acylphosphatase</fullName>
        <ecNumber evidence="2 5">3.6.1.7</ecNumber>
    </recommendedName>
</protein>
<evidence type="ECO:0000256" key="3">
    <source>
        <dbReference type="ARBA" id="ARBA00015991"/>
    </source>
</evidence>
<dbReference type="PRINTS" id="PR00112">
    <property type="entry name" value="ACYLPHPHTASE"/>
</dbReference>
<dbReference type="SUPFAM" id="SSF54975">
    <property type="entry name" value="Acylphosphatase/BLUF domain-like"/>
    <property type="match status" value="1"/>
</dbReference>
<dbReference type="Proteomes" id="UP001168380">
    <property type="component" value="Unassembled WGS sequence"/>
</dbReference>
<accession>A0ABT8TCE8</accession>
<dbReference type="InterPro" id="IPR001792">
    <property type="entry name" value="Acylphosphatase-like_dom"/>
</dbReference>
<dbReference type="PROSITE" id="PS51160">
    <property type="entry name" value="ACYLPHOSPHATASE_3"/>
    <property type="match status" value="1"/>
</dbReference>
<proteinExistence type="inferred from homology"/>
<dbReference type="PANTHER" id="PTHR47268">
    <property type="entry name" value="ACYLPHOSPHATASE"/>
    <property type="match status" value="1"/>
</dbReference>
<organism evidence="8 9">
    <name type="scientific">Gilvimarinus algae</name>
    <dbReference type="NCBI Taxonomy" id="3058037"/>
    <lineage>
        <taxon>Bacteria</taxon>
        <taxon>Pseudomonadati</taxon>
        <taxon>Pseudomonadota</taxon>
        <taxon>Gammaproteobacteria</taxon>
        <taxon>Cellvibrionales</taxon>
        <taxon>Cellvibrionaceae</taxon>
        <taxon>Gilvimarinus</taxon>
    </lineage>
</organism>
<dbReference type="RefSeq" id="WP_302711938.1">
    <property type="nucleotide sequence ID" value="NZ_JAULRT010000046.1"/>
</dbReference>
<keyword evidence="5" id="KW-0378">Hydrolase</keyword>
<dbReference type="InterPro" id="IPR036046">
    <property type="entry name" value="Acylphosphatase-like_dom_sf"/>
</dbReference>
<evidence type="ECO:0000256" key="1">
    <source>
        <dbReference type="ARBA" id="ARBA00005614"/>
    </source>
</evidence>
<comment type="catalytic activity">
    <reaction evidence="4 5">
        <text>an acyl phosphate + H2O = a carboxylate + phosphate + H(+)</text>
        <dbReference type="Rhea" id="RHEA:14965"/>
        <dbReference type="ChEBI" id="CHEBI:15377"/>
        <dbReference type="ChEBI" id="CHEBI:15378"/>
        <dbReference type="ChEBI" id="CHEBI:29067"/>
        <dbReference type="ChEBI" id="CHEBI:43474"/>
        <dbReference type="ChEBI" id="CHEBI:59918"/>
        <dbReference type="EC" id="3.6.1.7"/>
    </reaction>
</comment>
<feature type="domain" description="Acylphosphatase-like" evidence="7">
    <location>
        <begin position="5"/>
        <end position="91"/>
    </location>
</feature>
<keyword evidence="9" id="KW-1185">Reference proteome</keyword>
<comment type="caution">
    <text evidence="8">The sequence shown here is derived from an EMBL/GenBank/DDBJ whole genome shotgun (WGS) entry which is preliminary data.</text>
</comment>
<dbReference type="Pfam" id="PF00708">
    <property type="entry name" value="Acylphosphatase"/>
    <property type="match status" value="1"/>
</dbReference>
<dbReference type="Gene3D" id="3.30.70.100">
    <property type="match status" value="1"/>
</dbReference>
<evidence type="ECO:0000313" key="9">
    <source>
        <dbReference type="Proteomes" id="UP001168380"/>
    </source>
</evidence>
<feature type="active site" evidence="5">
    <location>
        <position position="38"/>
    </location>
</feature>
<feature type="active site" evidence="5">
    <location>
        <position position="20"/>
    </location>
</feature>
<reference evidence="8" key="1">
    <citation type="submission" date="2023-07" db="EMBL/GenBank/DDBJ databases">
        <title>Gilvimarinus algae sp. nov., isolated from the surface of Kelp.</title>
        <authorList>
            <person name="Sun Y.Y."/>
            <person name="Gong Y."/>
            <person name="Du Z.J."/>
        </authorList>
    </citation>
    <scope>NUCLEOTIDE SEQUENCE</scope>
    <source>
        <strain evidence="8">SDUM040014</strain>
    </source>
</reference>
<comment type="similarity">
    <text evidence="1 6">Belongs to the acylphosphatase family.</text>
</comment>
<name>A0ABT8TCE8_9GAMM</name>
<dbReference type="InterPro" id="IPR020456">
    <property type="entry name" value="Acylphosphatase"/>
</dbReference>
<dbReference type="PANTHER" id="PTHR47268:SF4">
    <property type="entry name" value="ACYLPHOSPHATASE"/>
    <property type="match status" value="1"/>
</dbReference>
<evidence type="ECO:0000259" key="7">
    <source>
        <dbReference type="PROSITE" id="PS51160"/>
    </source>
</evidence>
<evidence type="ECO:0000256" key="6">
    <source>
        <dbReference type="RuleBase" id="RU004168"/>
    </source>
</evidence>
<gene>
    <name evidence="8" type="ORF">QWI16_06310</name>
</gene>
<dbReference type="EC" id="3.6.1.7" evidence="2 5"/>
<evidence type="ECO:0000256" key="4">
    <source>
        <dbReference type="ARBA" id="ARBA00047645"/>
    </source>
</evidence>
<evidence type="ECO:0000256" key="2">
    <source>
        <dbReference type="ARBA" id="ARBA00012150"/>
    </source>
</evidence>
<sequence>MSEKTRRYLISGKVQGVHYRASTEARAQELGVKGWTRNLTDGRVEVLASGSQQQLAALADWLEQGPERARVDEVLVSDEPEQLFLGFTIEATAPAAV</sequence>
<dbReference type="EMBL" id="JAULRT010000046">
    <property type="protein sequence ID" value="MDO3381782.1"/>
    <property type="molecule type" value="Genomic_DNA"/>
</dbReference>
<evidence type="ECO:0000256" key="5">
    <source>
        <dbReference type="PROSITE-ProRule" id="PRU00520"/>
    </source>
</evidence>
<evidence type="ECO:0000313" key="8">
    <source>
        <dbReference type="EMBL" id="MDO3381782.1"/>
    </source>
</evidence>